<protein>
    <submittedName>
        <fullName evidence="1">Uncharacterized protein</fullName>
    </submittedName>
</protein>
<evidence type="ECO:0000313" key="2">
    <source>
        <dbReference type="Proteomes" id="UP000499080"/>
    </source>
</evidence>
<dbReference type="Proteomes" id="UP000499080">
    <property type="component" value="Unassembled WGS sequence"/>
</dbReference>
<name>A0A4Y2SRH4_ARAVE</name>
<reference evidence="1 2" key="1">
    <citation type="journal article" date="2019" name="Sci. Rep.">
        <title>Orb-weaving spider Araneus ventricosus genome elucidates the spidroin gene catalogue.</title>
        <authorList>
            <person name="Kono N."/>
            <person name="Nakamura H."/>
            <person name="Ohtoshi R."/>
            <person name="Moran D.A.P."/>
            <person name="Shinohara A."/>
            <person name="Yoshida Y."/>
            <person name="Fujiwara M."/>
            <person name="Mori M."/>
            <person name="Tomita M."/>
            <person name="Arakawa K."/>
        </authorList>
    </citation>
    <scope>NUCLEOTIDE SEQUENCE [LARGE SCALE GENOMIC DNA]</scope>
</reference>
<dbReference type="EMBL" id="BGPR01023368">
    <property type="protein sequence ID" value="GBN90501.1"/>
    <property type="molecule type" value="Genomic_DNA"/>
</dbReference>
<proteinExistence type="predicted"/>
<comment type="caution">
    <text evidence="1">The sequence shown here is derived from an EMBL/GenBank/DDBJ whole genome shotgun (WGS) entry which is preliminary data.</text>
</comment>
<keyword evidence="2" id="KW-1185">Reference proteome</keyword>
<evidence type="ECO:0000313" key="1">
    <source>
        <dbReference type="EMBL" id="GBN90501.1"/>
    </source>
</evidence>
<dbReference type="AlphaFoldDB" id="A0A4Y2SRH4"/>
<organism evidence="1 2">
    <name type="scientific">Araneus ventricosus</name>
    <name type="common">Orbweaver spider</name>
    <name type="synonym">Epeira ventricosa</name>
    <dbReference type="NCBI Taxonomy" id="182803"/>
    <lineage>
        <taxon>Eukaryota</taxon>
        <taxon>Metazoa</taxon>
        <taxon>Ecdysozoa</taxon>
        <taxon>Arthropoda</taxon>
        <taxon>Chelicerata</taxon>
        <taxon>Arachnida</taxon>
        <taxon>Araneae</taxon>
        <taxon>Araneomorphae</taxon>
        <taxon>Entelegynae</taxon>
        <taxon>Araneoidea</taxon>
        <taxon>Araneidae</taxon>
        <taxon>Araneus</taxon>
    </lineage>
</organism>
<accession>A0A4Y2SRH4</accession>
<gene>
    <name evidence="1" type="ORF">AVEN_89958_1</name>
</gene>
<sequence>MSDEQDRGCRPCDPISPISGDECVLFCPLLCGVLQSPRKKNPLVSMPFLQSCDQREVLRHPSSPFSCIEDSTIKTSLPKQRRGTARCEELP</sequence>